<dbReference type="InterPro" id="IPR028978">
    <property type="entry name" value="Chorismate_lyase_/UTRA_dom_sf"/>
</dbReference>
<dbReference type="HOGENOM" id="CLU_063236_4_2_9"/>
<dbReference type="Pfam" id="PF00392">
    <property type="entry name" value="GntR"/>
    <property type="match status" value="1"/>
</dbReference>
<dbReference type="PRINTS" id="PR00035">
    <property type="entry name" value="HTHGNTR"/>
</dbReference>
<dbReference type="RefSeq" id="WP_006782012.1">
    <property type="nucleotide sequence ID" value="NZ_CP040506.1"/>
</dbReference>
<dbReference type="InterPro" id="IPR036388">
    <property type="entry name" value="WH-like_DNA-bd_sf"/>
</dbReference>
<dbReference type="GO" id="GO:0045892">
    <property type="term" value="P:negative regulation of DNA-templated transcription"/>
    <property type="evidence" value="ECO:0007669"/>
    <property type="project" value="TreeGrafter"/>
</dbReference>
<evidence type="ECO:0000256" key="2">
    <source>
        <dbReference type="ARBA" id="ARBA00023125"/>
    </source>
</evidence>
<dbReference type="Gene3D" id="1.10.10.10">
    <property type="entry name" value="Winged helix-like DNA-binding domain superfamily/Winged helix DNA-binding domain"/>
    <property type="match status" value="1"/>
</dbReference>
<dbReference type="GO" id="GO:0003700">
    <property type="term" value="F:DNA-binding transcription factor activity"/>
    <property type="evidence" value="ECO:0007669"/>
    <property type="project" value="InterPro"/>
</dbReference>
<organism evidence="5 6">
    <name type="scientific">Hungatella hathewayi WAL-18680</name>
    <dbReference type="NCBI Taxonomy" id="742737"/>
    <lineage>
        <taxon>Bacteria</taxon>
        <taxon>Bacillati</taxon>
        <taxon>Bacillota</taxon>
        <taxon>Clostridia</taxon>
        <taxon>Lachnospirales</taxon>
        <taxon>Lachnospiraceae</taxon>
        <taxon>Hungatella</taxon>
    </lineage>
</organism>
<keyword evidence="6" id="KW-1185">Reference proteome</keyword>
<feature type="domain" description="HTH gntR-type" evidence="4">
    <location>
        <begin position="15"/>
        <end position="81"/>
    </location>
</feature>
<dbReference type="EMBL" id="ADLN01000111">
    <property type="protein sequence ID" value="EHI58022.1"/>
    <property type="molecule type" value="Genomic_DNA"/>
</dbReference>
<dbReference type="OrthoDB" id="457376at2"/>
<dbReference type="PATRIC" id="fig|742737.3.peg.4007"/>
<dbReference type="PANTHER" id="PTHR44846:SF1">
    <property type="entry name" value="MANNOSYL-D-GLYCERATE TRANSPORT_METABOLISM SYSTEM REPRESSOR MNGR-RELATED"/>
    <property type="match status" value="1"/>
</dbReference>
<dbReference type="AlphaFoldDB" id="G5IKJ3"/>
<dbReference type="InterPro" id="IPR036390">
    <property type="entry name" value="WH_DNA-bd_sf"/>
</dbReference>
<evidence type="ECO:0000313" key="5">
    <source>
        <dbReference type="EMBL" id="EHI58022.1"/>
    </source>
</evidence>
<dbReference type="InterPro" id="IPR011663">
    <property type="entry name" value="UTRA"/>
</dbReference>
<dbReference type="Pfam" id="PF07702">
    <property type="entry name" value="UTRA"/>
    <property type="match status" value="1"/>
</dbReference>
<dbReference type="CDD" id="cd07377">
    <property type="entry name" value="WHTH_GntR"/>
    <property type="match status" value="1"/>
</dbReference>
<dbReference type="SUPFAM" id="SSF46785">
    <property type="entry name" value="Winged helix' DNA-binding domain"/>
    <property type="match status" value="1"/>
</dbReference>
<dbReference type="SUPFAM" id="SSF64288">
    <property type="entry name" value="Chorismate lyase-like"/>
    <property type="match status" value="1"/>
</dbReference>
<protein>
    <recommendedName>
        <fullName evidence="4">HTH gntR-type domain-containing protein</fullName>
    </recommendedName>
</protein>
<accession>G5IKJ3</accession>
<dbReference type="Proteomes" id="UP000005384">
    <property type="component" value="Unassembled WGS sequence"/>
</dbReference>
<dbReference type="SMART" id="SM00345">
    <property type="entry name" value="HTH_GNTR"/>
    <property type="match status" value="1"/>
</dbReference>
<dbReference type="GO" id="GO:0003677">
    <property type="term" value="F:DNA binding"/>
    <property type="evidence" value="ECO:0007669"/>
    <property type="project" value="UniProtKB-KW"/>
</dbReference>
<evidence type="ECO:0000259" key="4">
    <source>
        <dbReference type="PROSITE" id="PS50949"/>
    </source>
</evidence>
<dbReference type="InterPro" id="IPR000524">
    <property type="entry name" value="Tscrpt_reg_HTH_GntR"/>
</dbReference>
<dbReference type="PANTHER" id="PTHR44846">
    <property type="entry name" value="MANNOSYL-D-GLYCERATE TRANSPORT/METABOLISM SYSTEM REPRESSOR MNGR-RELATED"/>
    <property type="match status" value="1"/>
</dbReference>
<evidence type="ECO:0000313" key="6">
    <source>
        <dbReference type="Proteomes" id="UP000005384"/>
    </source>
</evidence>
<comment type="caution">
    <text evidence="5">The sequence shown here is derived from an EMBL/GenBank/DDBJ whole genome shotgun (WGS) entry which is preliminary data.</text>
</comment>
<dbReference type="PROSITE" id="PS50949">
    <property type="entry name" value="HTH_GNTR"/>
    <property type="match status" value="1"/>
</dbReference>
<keyword evidence="2" id="KW-0238">DNA-binding</keyword>
<evidence type="ECO:0000256" key="1">
    <source>
        <dbReference type="ARBA" id="ARBA00023015"/>
    </source>
</evidence>
<keyword evidence="1" id="KW-0805">Transcription regulation</keyword>
<reference evidence="5 6" key="1">
    <citation type="submission" date="2011-08" db="EMBL/GenBank/DDBJ databases">
        <title>The Genome Sequence of Clostridium hathewayi WAL-18680.</title>
        <authorList>
            <consortium name="The Broad Institute Genome Sequencing Platform"/>
            <person name="Earl A."/>
            <person name="Ward D."/>
            <person name="Feldgarden M."/>
            <person name="Gevers D."/>
            <person name="Finegold S.M."/>
            <person name="Summanen P.H."/>
            <person name="Molitoris D.R."/>
            <person name="Song M."/>
            <person name="Daigneault M."/>
            <person name="Allen-Vercoe E."/>
            <person name="Young S.K."/>
            <person name="Zeng Q."/>
            <person name="Gargeya S."/>
            <person name="Fitzgerald M."/>
            <person name="Haas B."/>
            <person name="Abouelleil A."/>
            <person name="Alvarado L."/>
            <person name="Arachchi H.M."/>
            <person name="Berlin A."/>
            <person name="Brown A."/>
            <person name="Chapman S.B."/>
            <person name="Chen Z."/>
            <person name="Dunbar C."/>
            <person name="Freedman E."/>
            <person name="Gearin G."/>
            <person name="Gellesch M."/>
            <person name="Goldberg J."/>
            <person name="Griggs A."/>
            <person name="Gujja S."/>
            <person name="Heiman D."/>
            <person name="Howarth C."/>
            <person name="Larson L."/>
            <person name="Lui A."/>
            <person name="MacDonald P.J.P."/>
            <person name="Montmayeur A."/>
            <person name="Murphy C."/>
            <person name="Neiman D."/>
            <person name="Pearson M."/>
            <person name="Priest M."/>
            <person name="Roberts A."/>
            <person name="Saif S."/>
            <person name="Shea T."/>
            <person name="Shenoy N."/>
            <person name="Sisk P."/>
            <person name="Stolte C."/>
            <person name="Sykes S."/>
            <person name="Wortman J."/>
            <person name="Nusbaum C."/>
            <person name="Birren B."/>
        </authorList>
    </citation>
    <scope>NUCLEOTIDE SEQUENCE [LARGE SCALE GENOMIC DNA]</scope>
    <source>
        <strain evidence="5 6">WAL-18680</strain>
    </source>
</reference>
<evidence type="ECO:0000256" key="3">
    <source>
        <dbReference type="ARBA" id="ARBA00023163"/>
    </source>
</evidence>
<proteinExistence type="predicted"/>
<name>G5IKJ3_9FIRM</name>
<dbReference type="InterPro" id="IPR050679">
    <property type="entry name" value="Bact_HTH_transcr_reg"/>
</dbReference>
<gene>
    <name evidence="5" type="ORF">HMPREF9473_04021</name>
</gene>
<dbReference type="SMART" id="SM00866">
    <property type="entry name" value="UTRA"/>
    <property type="match status" value="1"/>
</dbReference>
<dbReference type="Gene3D" id="3.40.1410.10">
    <property type="entry name" value="Chorismate lyase-like"/>
    <property type="match status" value="1"/>
</dbReference>
<keyword evidence="3" id="KW-0804">Transcription</keyword>
<sequence length="261" mass="29536">MENNLYDTINEHSHMPYYVQIKCYLRQIIKEIGPNALVPSEKELADKFGVSRGTAKQAIMDLVYEGVLYRKQGKGTFTASHIARNYDRLPTFTQDIIRSGRAATCKPLKFNHSVPAQRARVFFELADDETVIRYKRLVLDDDEPIAVVSSFLSGHLYRGLQLSDIGDSLYDALDKKFQAAPTQAHDTYSIAEISPKTASLLNQPENSVIIYSERLAYLSDGTPAEFVESVIRADKFKLEVDYKSHEKDDKASSSVEVNFRI</sequence>